<keyword evidence="1" id="KW-0472">Membrane</keyword>
<evidence type="ECO:0000313" key="2">
    <source>
        <dbReference type="EMBL" id="NYZ62993.1"/>
    </source>
</evidence>
<evidence type="ECO:0000313" key="3">
    <source>
        <dbReference type="Proteomes" id="UP000589896"/>
    </source>
</evidence>
<proteinExistence type="predicted"/>
<dbReference type="GO" id="GO:0005886">
    <property type="term" value="C:plasma membrane"/>
    <property type="evidence" value="ECO:0007669"/>
    <property type="project" value="TreeGrafter"/>
</dbReference>
<dbReference type="PANTHER" id="PTHR30092:SF0">
    <property type="entry name" value="INNER MEMBRANE PROTEIN CRED"/>
    <property type="match status" value="1"/>
</dbReference>
<dbReference type="PANTHER" id="PTHR30092">
    <property type="entry name" value="INNER MEMBRANE PROTEIN CRED"/>
    <property type="match status" value="1"/>
</dbReference>
<protein>
    <submittedName>
        <fullName evidence="2">Cell envelope integrity protein CreD</fullName>
    </submittedName>
</protein>
<dbReference type="PIRSF" id="PIRSF004548">
    <property type="entry name" value="CreD"/>
    <property type="match status" value="1"/>
</dbReference>
<feature type="transmembrane region" description="Helical" evidence="1">
    <location>
        <begin position="394"/>
        <end position="413"/>
    </location>
</feature>
<feature type="transmembrane region" description="Helical" evidence="1">
    <location>
        <begin position="419"/>
        <end position="437"/>
    </location>
</feature>
<reference evidence="2 3" key="1">
    <citation type="submission" date="2020-07" db="EMBL/GenBank/DDBJ databases">
        <title>isolation of Luteimonas sp. SJ-16.</title>
        <authorList>
            <person name="Huang X.-X."/>
            <person name="Xu L."/>
            <person name="Sun J.-Q."/>
        </authorList>
    </citation>
    <scope>NUCLEOTIDE SEQUENCE [LARGE SCALE GENOMIC DNA]</scope>
    <source>
        <strain evidence="2 3">SJ-16</strain>
    </source>
</reference>
<dbReference type="InterPro" id="IPR010364">
    <property type="entry name" value="Uncharacterised_IM_CreD"/>
</dbReference>
<keyword evidence="3" id="KW-1185">Reference proteome</keyword>
<evidence type="ECO:0000256" key="1">
    <source>
        <dbReference type="SAM" id="Phobius"/>
    </source>
</evidence>
<feature type="transmembrane region" description="Helical" evidence="1">
    <location>
        <begin position="364"/>
        <end position="387"/>
    </location>
</feature>
<organism evidence="2 3">
    <name type="scientific">Luteimonas deserti</name>
    <dbReference type="NCBI Taxonomy" id="2752306"/>
    <lineage>
        <taxon>Bacteria</taxon>
        <taxon>Pseudomonadati</taxon>
        <taxon>Pseudomonadota</taxon>
        <taxon>Gammaproteobacteria</taxon>
        <taxon>Lysobacterales</taxon>
        <taxon>Lysobacteraceae</taxon>
        <taxon>Luteimonas</taxon>
    </lineage>
</organism>
<comment type="caution">
    <text evidence="2">The sequence shown here is derived from an EMBL/GenBank/DDBJ whole genome shotgun (WGS) entry which is preliminary data.</text>
</comment>
<accession>A0A7Z0U078</accession>
<feature type="transmembrane region" description="Helical" evidence="1">
    <location>
        <begin position="340"/>
        <end position="358"/>
    </location>
</feature>
<dbReference type="EMBL" id="JACCJZ010000017">
    <property type="protein sequence ID" value="NYZ62993.1"/>
    <property type="molecule type" value="Genomic_DNA"/>
</dbReference>
<dbReference type="Proteomes" id="UP000589896">
    <property type="component" value="Unassembled WGS sequence"/>
</dbReference>
<dbReference type="Pfam" id="PF06123">
    <property type="entry name" value="CreD"/>
    <property type="match status" value="1"/>
</dbReference>
<keyword evidence="1" id="KW-0812">Transmembrane</keyword>
<name>A0A7Z0U078_9GAMM</name>
<feature type="transmembrane region" description="Helical" evidence="1">
    <location>
        <begin position="315"/>
        <end position="333"/>
    </location>
</feature>
<gene>
    <name evidence="2" type="primary">creD</name>
    <name evidence="2" type="ORF">H0E82_09485</name>
</gene>
<dbReference type="AlphaFoldDB" id="A0A7Z0U078"/>
<keyword evidence="1" id="KW-1133">Transmembrane helix</keyword>
<sequence length="458" mass="49856">MRLALKILMVAGLSLVILLPLLLIRSVIHDRQRFRAEAVERIALSEAGRQAVAAPVLVVPYIETVAVEETDARGRVTGVANRERRGRWLFFPETAQLSGTIAPYTRRLGLHEVRMYGLTGQMTAEFDVRIPDEAADAVAPRRIGRPYLSYGIADVRGLRGTPRLRIDDAPVTVEQGAGDEMGAGLHALLAPVISGRTLRLRSAFEFELAGSTSLAVVPLAGDTRVTLDSPWPHPQFNGRFLPQASEIGADGFRAQWAVSSLASDAQRQYRQGARIDRDSAQRLLLEHGAADIDVLGVALVDPVDAYVRADRASKYGILFVLLTFAAFFMFELMRQLRIHPIQYALVGMALAIFFLLLVSLSERIAFGLAYLLASVACIGLIGVYLAAVLRSRRWGAGFAAMLALLYAALYGLLVSEDNALVLGAGLLFVILSAVMLLTRRVDWYALGAPARVATPPLS</sequence>
<dbReference type="RefSeq" id="WP_180545223.1">
    <property type="nucleotide sequence ID" value="NZ_JACCJZ010000017.1"/>
</dbReference>
<dbReference type="NCBIfam" id="NF008712">
    <property type="entry name" value="PRK11715.1-1"/>
    <property type="match status" value="1"/>
</dbReference>